<protein>
    <submittedName>
        <fullName evidence="2">Uncharacterized protein</fullName>
    </submittedName>
</protein>
<name>A0A6J4NCC9_9BACT</name>
<evidence type="ECO:0000256" key="1">
    <source>
        <dbReference type="SAM" id="SignalP"/>
    </source>
</evidence>
<reference evidence="2" key="1">
    <citation type="submission" date="2020-02" db="EMBL/GenBank/DDBJ databases">
        <authorList>
            <person name="Meier V. D."/>
        </authorList>
    </citation>
    <scope>NUCLEOTIDE SEQUENCE</scope>
    <source>
        <strain evidence="2">AVDCRST_MAG74</strain>
    </source>
</reference>
<feature type="chain" id="PRO_5026774551" evidence="1">
    <location>
        <begin position="26"/>
        <end position="196"/>
    </location>
</feature>
<sequence length="196" mass="22304">MMRKFLLTIFLLGAFVAATPAQSKADQTIANARDEFFDIKNRSIEMERMKREAYKLKFSENFTLKFPEIKEDFERIQKINDELLKLTAAKTSLNNSTVSKFVSEINRRAVRLRSNLFPAEPERKKEAKNKQPISVESKDVRTLLAVLDESINSFVHSSLFQNINLVNMADSLKAQKDLEAIINASSTIEAKTKNAG</sequence>
<feature type="signal peptide" evidence="1">
    <location>
        <begin position="1"/>
        <end position="25"/>
    </location>
</feature>
<gene>
    <name evidence="2" type="ORF">AVDCRST_MAG74-722</name>
</gene>
<dbReference type="EMBL" id="CADCUR010000044">
    <property type="protein sequence ID" value="CAA9384197.1"/>
    <property type="molecule type" value="Genomic_DNA"/>
</dbReference>
<accession>A0A6J4NCC9</accession>
<organism evidence="2">
    <name type="scientific">uncultured Pyrinomonadaceae bacterium</name>
    <dbReference type="NCBI Taxonomy" id="2283094"/>
    <lineage>
        <taxon>Bacteria</taxon>
        <taxon>Pseudomonadati</taxon>
        <taxon>Acidobacteriota</taxon>
        <taxon>Blastocatellia</taxon>
        <taxon>Blastocatellales</taxon>
        <taxon>Pyrinomonadaceae</taxon>
        <taxon>environmental samples</taxon>
    </lineage>
</organism>
<evidence type="ECO:0000313" key="2">
    <source>
        <dbReference type="EMBL" id="CAA9384197.1"/>
    </source>
</evidence>
<dbReference type="AlphaFoldDB" id="A0A6J4NCC9"/>
<keyword evidence="1" id="KW-0732">Signal</keyword>
<proteinExistence type="predicted"/>